<dbReference type="InterPro" id="IPR037522">
    <property type="entry name" value="HD_GYP_dom"/>
</dbReference>
<dbReference type="PANTHER" id="PTHR43155">
    <property type="entry name" value="CYCLIC DI-GMP PHOSPHODIESTERASE PA4108-RELATED"/>
    <property type="match status" value="1"/>
</dbReference>
<evidence type="ECO:0000313" key="3">
    <source>
        <dbReference type="EMBL" id="MFC1572389.1"/>
    </source>
</evidence>
<keyword evidence="3" id="KW-0378">Hydrolase</keyword>
<evidence type="ECO:0000259" key="2">
    <source>
        <dbReference type="PROSITE" id="PS51832"/>
    </source>
</evidence>
<keyword evidence="4" id="KW-1185">Reference proteome</keyword>
<organism evidence="3 4">
    <name type="scientific">Eiseniibacteriota bacterium</name>
    <dbReference type="NCBI Taxonomy" id="2212470"/>
    <lineage>
        <taxon>Bacteria</taxon>
        <taxon>Candidatus Eiseniibacteriota</taxon>
    </lineage>
</organism>
<dbReference type="SMART" id="SM00471">
    <property type="entry name" value="HDc"/>
    <property type="match status" value="1"/>
</dbReference>
<dbReference type="SUPFAM" id="SSF109604">
    <property type="entry name" value="HD-domain/PDEase-like"/>
    <property type="match status" value="1"/>
</dbReference>
<dbReference type="GO" id="GO:0016787">
    <property type="term" value="F:hydrolase activity"/>
    <property type="evidence" value="ECO:0007669"/>
    <property type="project" value="UniProtKB-KW"/>
</dbReference>
<name>A0ABV6YJN7_UNCEI</name>
<dbReference type="CDD" id="cd00077">
    <property type="entry name" value="HDc"/>
    <property type="match status" value="1"/>
</dbReference>
<reference evidence="3 4" key="1">
    <citation type="submission" date="2024-09" db="EMBL/GenBank/DDBJ databases">
        <authorList>
            <person name="D'Angelo T."/>
        </authorList>
    </citation>
    <scope>NUCLEOTIDE SEQUENCE [LARGE SCALE GENOMIC DNA]</scope>
    <source>
        <strain evidence="3">SAG AM-320-E07</strain>
    </source>
</reference>
<feature type="domain" description="HD-GYP" evidence="2">
    <location>
        <begin position="157"/>
        <end position="353"/>
    </location>
</feature>
<comment type="caution">
    <text evidence="3">The sequence shown here is derived from an EMBL/GenBank/DDBJ whole genome shotgun (WGS) entry which is preliminary data.</text>
</comment>
<dbReference type="PROSITE" id="PS51832">
    <property type="entry name" value="HD_GYP"/>
    <property type="match status" value="1"/>
</dbReference>
<evidence type="ECO:0000313" key="4">
    <source>
        <dbReference type="Proteomes" id="UP001593833"/>
    </source>
</evidence>
<dbReference type="InterPro" id="IPR003607">
    <property type="entry name" value="HD/PDEase_dom"/>
</dbReference>
<gene>
    <name evidence="3" type="ORF">ACFL6M_02210</name>
</gene>
<feature type="region of interest" description="Disordered" evidence="1">
    <location>
        <begin position="1"/>
        <end position="32"/>
    </location>
</feature>
<protein>
    <submittedName>
        <fullName evidence="3">HD-GYP domain-containing protein</fullName>
        <ecNumber evidence="3">3.1.4.-</ecNumber>
    </submittedName>
</protein>
<evidence type="ECO:0000256" key="1">
    <source>
        <dbReference type="SAM" id="MobiDB-lite"/>
    </source>
</evidence>
<proteinExistence type="predicted"/>
<dbReference type="EMBL" id="JBHPKH010000014">
    <property type="protein sequence ID" value="MFC1572389.1"/>
    <property type="molecule type" value="Genomic_DNA"/>
</dbReference>
<dbReference type="Gene3D" id="1.10.3210.10">
    <property type="entry name" value="Hypothetical protein af1432"/>
    <property type="match status" value="1"/>
</dbReference>
<sequence length="360" mass="40122">MDHERPVEEEGDVVWPRDTPEETAEDPQGNQEDCFPIPLSALQPDSITGFDVFFRPGIEDLHALFLKADIPVTEAHRQDLSEQGIQEVYVAKADSTRCMRYIEEGLAGIMADKALDGTKRAKILYDTAVQIVRDVMDEPFNDETITRAVALTDTLTTWLFDEPKHLAHIFGSLSFRNLIATHSVNVCILGSALGRRLGLSQDELKTLSTGLLLHDLGKSMIDEAILTKSGRPTEDEWEIIKSHPEKGVELLEHSEQLDPLSLTVIRQHHEKCSGNGYPAGLKAREIHSYAKIAMLVDVYDAMTTQRSYAQAIDAYPALRTMQSEMGPEVDSQLLRQFIFMLSTRTAKPARAAKGAPRRAA</sequence>
<dbReference type="Proteomes" id="UP001593833">
    <property type="component" value="Unassembled WGS sequence"/>
</dbReference>
<dbReference type="Pfam" id="PF13487">
    <property type="entry name" value="HD_5"/>
    <property type="match status" value="1"/>
</dbReference>
<accession>A0ABV6YJN7</accession>
<dbReference type="EC" id="3.1.4.-" evidence="3"/>
<dbReference type="PANTHER" id="PTHR43155:SF2">
    <property type="entry name" value="CYCLIC DI-GMP PHOSPHODIESTERASE PA4108"/>
    <property type="match status" value="1"/>
</dbReference>